<accession>A0A835KW21</accession>
<feature type="transmembrane region" description="Helical" evidence="6">
    <location>
        <begin position="488"/>
        <end position="509"/>
    </location>
</feature>
<keyword evidence="8" id="KW-1185">Reference proteome</keyword>
<evidence type="ECO:0008006" key="9">
    <source>
        <dbReference type="Google" id="ProtNLM"/>
    </source>
</evidence>
<evidence type="ECO:0000313" key="7">
    <source>
        <dbReference type="EMBL" id="KAF8776619.1"/>
    </source>
</evidence>
<evidence type="ECO:0000256" key="5">
    <source>
        <dbReference type="ARBA" id="ARBA00023136"/>
    </source>
</evidence>
<feature type="transmembrane region" description="Helical" evidence="6">
    <location>
        <begin position="434"/>
        <end position="454"/>
    </location>
</feature>
<comment type="caution">
    <text evidence="7">The sequence shown here is derived from an EMBL/GenBank/DDBJ whole genome shotgun (WGS) entry which is preliminary data.</text>
</comment>
<evidence type="ECO:0000256" key="1">
    <source>
        <dbReference type="ARBA" id="ARBA00004141"/>
    </source>
</evidence>
<evidence type="ECO:0000256" key="6">
    <source>
        <dbReference type="SAM" id="Phobius"/>
    </source>
</evidence>
<dbReference type="Pfam" id="PF05978">
    <property type="entry name" value="UNC-93"/>
    <property type="match status" value="1"/>
</dbReference>
<dbReference type="InterPro" id="IPR051951">
    <property type="entry name" value="UNC-93_regulatory"/>
</dbReference>
<proteinExistence type="inferred from homology"/>
<evidence type="ECO:0000256" key="4">
    <source>
        <dbReference type="ARBA" id="ARBA00022989"/>
    </source>
</evidence>
<organism evidence="7 8">
    <name type="scientific">Digitaria exilis</name>
    <dbReference type="NCBI Taxonomy" id="1010633"/>
    <lineage>
        <taxon>Eukaryota</taxon>
        <taxon>Viridiplantae</taxon>
        <taxon>Streptophyta</taxon>
        <taxon>Embryophyta</taxon>
        <taxon>Tracheophyta</taxon>
        <taxon>Spermatophyta</taxon>
        <taxon>Magnoliopsida</taxon>
        <taxon>Liliopsida</taxon>
        <taxon>Poales</taxon>
        <taxon>Poaceae</taxon>
        <taxon>PACMAD clade</taxon>
        <taxon>Panicoideae</taxon>
        <taxon>Panicodae</taxon>
        <taxon>Paniceae</taxon>
        <taxon>Anthephorinae</taxon>
        <taxon>Digitaria</taxon>
    </lineage>
</organism>
<evidence type="ECO:0000313" key="8">
    <source>
        <dbReference type="Proteomes" id="UP000636709"/>
    </source>
</evidence>
<dbReference type="InterPro" id="IPR010291">
    <property type="entry name" value="Ion_channel_UNC-93"/>
</dbReference>
<keyword evidence="3 6" id="KW-0812">Transmembrane</keyword>
<reference evidence="7" key="1">
    <citation type="submission" date="2020-07" db="EMBL/GenBank/DDBJ databases">
        <title>Genome sequence and genetic diversity analysis of an under-domesticated orphan crop, white fonio (Digitaria exilis).</title>
        <authorList>
            <person name="Bennetzen J.L."/>
            <person name="Chen S."/>
            <person name="Ma X."/>
            <person name="Wang X."/>
            <person name="Yssel A.E.J."/>
            <person name="Chaluvadi S.R."/>
            <person name="Johnson M."/>
            <person name="Gangashetty P."/>
            <person name="Hamidou F."/>
            <person name="Sanogo M.D."/>
            <person name="Zwaenepoel A."/>
            <person name="Wallace J."/>
            <person name="Van De Peer Y."/>
            <person name="Van Deynze A."/>
        </authorList>
    </citation>
    <scope>NUCLEOTIDE SEQUENCE</scope>
    <source>
        <tissue evidence="7">Leaves</tissue>
    </source>
</reference>
<comment type="subcellular location">
    <subcellularLocation>
        <location evidence="1">Membrane</location>
        <topology evidence="1">Multi-pass membrane protein</topology>
    </subcellularLocation>
</comment>
<evidence type="ECO:0000256" key="3">
    <source>
        <dbReference type="ARBA" id="ARBA00022692"/>
    </source>
</evidence>
<dbReference type="GO" id="GO:0016020">
    <property type="term" value="C:membrane"/>
    <property type="evidence" value="ECO:0007669"/>
    <property type="project" value="UniProtKB-SubCell"/>
</dbReference>
<name>A0A835KW21_9POAL</name>
<feature type="transmembrane region" description="Helical" evidence="6">
    <location>
        <begin position="357"/>
        <end position="377"/>
    </location>
</feature>
<protein>
    <recommendedName>
        <fullName evidence="9">UNC93-like protein 3</fullName>
    </recommendedName>
</protein>
<feature type="transmembrane region" description="Helical" evidence="6">
    <location>
        <begin position="409"/>
        <end position="428"/>
    </location>
</feature>
<feature type="transmembrane region" description="Helical" evidence="6">
    <location>
        <begin position="41"/>
        <end position="58"/>
    </location>
</feature>
<gene>
    <name evidence="7" type="ORF">HU200_003343</name>
</gene>
<keyword evidence="4 6" id="KW-1133">Transmembrane helix</keyword>
<comment type="similarity">
    <text evidence="2">Belongs to the unc-93 family.</text>
</comment>
<feature type="transmembrane region" description="Helical" evidence="6">
    <location>
        <begin position="103"/>
        <end position="123"/>
    </location>
</feature>
<feature type="transmembrane region" description="Helical" evidence="6">
    <location>
        <begin position="325"/>
        <end position="345"/>
    </location>
</feature>
<feature type="transmembrane region" description="Helical" evidence="6">
    <location>
        <begin position="240"/>
        <end position="263"/>
    </location>
</feature>
<sequence>MAPPGAELAAAAGDVEEATAPLVPGSGARRASATTGATRDVHVLSSAFLFVFLAYHAAQNLQSTVNTDENLGSISLGVLYTSFTAFSAVGSAVVRWMGSKRALVVGTSGYLLFIAANLAPSWLAAMDARRDEEAVATPLIAAPAQAAGGRSHAADAHFLSTAFLFIFSAYSAAQNLQTSVNTVRAVTILPCFSVAVQEGGLGTVSMGITYTSLTVFSVASSPLVTRLGPKHALVVGSSGYVLFILANLLPTWCVLPVVAVSRIATLANGVVSCWYTMVPTSLYLGFTASIIWVGQGTYLTSAALSHARENNLPEGPTLGSFNGEFWGMFASTQVIGNLISLALLRNGKDGGSVTGKNLLFLVFLGFMIVGIVLMCLLSKRDEKKDHAPTYSSFGAMLKYIVAPLKDRRMLLTIPLIVYSGLQQAFVWAVFTKSIVTPVLGISGVGGAMAIYGAADVVEAAFAQLKVWQSGAIAVIFFLSPSITLQAMLILMTAGLFISFGSFLFLTLVVEKSPTTRT</sequence>
<dbReference type="PANTHER" id="PTHR19444:SF13">
    <property type="entry name" value="PROTEIN UNC-93 HOMOLOG A"/>
    <property type="match status" value="1"/>
</dbReference>
<dbReference type="EMBL" id="JACEFO010000191">
    <property type="protein sequence ID" value="KAF8776619.1"/>
    <property type="molecule type" value="Genomic_DNA"/>
</dbReference>
<dbReference type="Proteomes" id="UP000636709">
    <property type="component" value="Unassembled WGS sequence"/>
</dbReference>
<evidence type="ECO:0000256" key="2">
    <source>
        <dbReference type="ARBA" id="ARBA00009172"/>
    </source>
</evidence>
<feature type="transmembrane region" description="Helical" evidence="6">
    <location>
        <begin position="78"/>
        <end position="96"/>
    </location>
</feature>
<dbReference type="OrthoDB" id="78663at2759"/>
<keyword evidence="5 6" id="KW-0472">Membrane</keyword>
<dbReference type="PANTHER" id="PTHR19444">
    <property type="entry name" value="UNC-93 RELATED"/>
    <property type="match status" value="1"/>
</dbReference>
<dbReference type="AlphaFoldDB" id="A0A835KW21"/>